<evidence type="ECO:0000256" key="1">
    <source>
        <dbReference type="SAM" id="SignalP"/>
    </source>
</evidence>
<keyword evidence="3" id="KW-1185">Reference proteome</keyword>
<accession>A0A318SPA1</accession>
<dbReference type="Proteomes" id="UP000248326">
    <property type="component" value="Unassembled WGS sequence"/>
</dbReference>
<comment type="caution">
    <text evidence="2">The sequence shown here is derived from an EMBL/GenBank/DDBJ whole genome shotgun (WGS) entry which is preliminary data.</text>
</comment>
<organism evidence="2 3">
    <name type="scientific">Deinococcus yavapaiensis KR-236</name>
    <dbReference type="NCBI Taxonomy" id="694435"/>
    <lineage>
        <taxon>Bacteria</taxon>
        <taxon>Thermotogati</taxon>
        <taxon>Deinococcota</taxon>
        <taxon>Deinococci</taxon>
        <taxon>Deinococcales</taxon>
        <taxon>Deinococcaceae</taxon>
        <taxon>Deinococcus</taxon>
    </lineage>
</organism>
<proteinExistence type="predicted"/>
<dbReference type="AlphaFoldDB" id="A0A318SPA1"/>
<sequence>MRARAAYLDVVFRPSAHALFAAVLFSLASCASPAKNGVSTPDRLLMLAAGSYDNVKDRLVRLPDGLRREIEWRRTPPVDARGVKVTFDKEQRTTSWRLDLTDVKGTLADLVGTSEVSNLGRSGDQDVYAVRGGPLGGSLALVTGDDVSLFSPAYIVNWQKDLLKFTRQ</sequence>
<reference evidence="2 3" key="1">
    <citation type="submission" date="2018-06" db="EMBL/GenBank/DDBJ databases">
        <title>Genomic Encyclopedia of Type Strains, Phase IV (KMG-IV): sequencing the most valuable type-strain genomes for metagenomic binning, comparative biology and taxonomic classification.</title>
        <authorList>
            <person name="Goeker M."/>
        </authorList>
    </citation>
    <scope>NUCLEOTIDE SEQUENCE [LARGE SCALE GENOMIC DNA]</scope>
    <source>
        <strain evidence="2 3">DSM 18048</strain>
    </source>
</reference>
<feature type="signal peptide" evidence="1">
    <location>
        <begin position="1"/>
        <end position="31"/>
    </location>
</feature>
<feature type="chain" id="PRO_5016452766" evidence="1">
    <location>
        <begin position="32"/>
        <end position="168"/>
    </location>
</feature>
<dbReference type="EMBL" id="QJSX01000005">
    <property type="protein sequence ID" value="PYE54580.1"/>
    <property type="molecule type" value="Genomic_DNA"/>
</dbReference>
<keyword evidence="1" id="KW-0732">Signal</keyword>
<protein>
    <submittedName>
        <fullName evidence="2">Uncharacterized protein</fullName>
    </submittedName>
</protein>
<evidence type="ECO:0000313" key="3">
    <source>
        <dbReference type="Proteomes" id="UP000248326"/>
    </source>
</evidence>
<dbReference type="PROSITE" id="PS51257">
    <property type="entry name" value="PROKAR_LIPOPROTEIN"/>
    <property type="match status" value="1"/>
</dbReference>
<name>A0A318SPA1_9DEIO</name>
<evidence type="ECO:0000313" key="2">
    <source>
        <dbReference type="EMBL" id="PYE54580.1"/>
    </source>
</evidence>
<gene>
    <name evidence="2" type="ORF">DES52_105220</name>
</gene>